<comment type="caution">
    <text evidence="1">The sequence shown here is derived from an EMBL/GenBank/DDBJ whole genome shotgun (WGS) entry which is preliminary data.</text>
</comment>
<name>A0AAN8F9W0_TRICO</name>
<reference evidence="1 2" key="1">
    <citation type="submission" date="2019-10" db="EMBL/GenBank/DDBJ databases">
        <title>Assembly and Annotation for the nematode Trichostrongylus colubriformis.</title>
        <authorList>
            <person name="Martin J."/>
        </authorList>
    </citation>
    <scope>NUCLEOTIDE SEQUENCE [LARGE SCALE GENOMIC DNA]</scope>
    <source>
        <strain evidence="1">G859</strain>
        <tissue evidence="1">Whole worm</tissue>
    </source>
</reference>
<dbReference type="EMBL" id="WIXE01012711">
    <property type="protein sequence ID" value="KAK5975711.1"/>
    <property type="molecule type" value="Genomic_DNA"/>
</dbReference>
<gene>
    <name evidence="1" type="ORF">GCK32_020052</name>
</gene>
<accession>A0AAN8F9W0</accession>
<proteinExistence type="predicted"/>
<keyword evidence="2" id="KW-1185">Reference proteome</keyword>
<sequence length="74" mass="8131">MQAAGQIIDANQYYYATAPPQPMAPQPGVSYQYPGGFYAEPYVVASTPSQGAQQVMMPVDWLILDQLKIYSISN</sequence>
<dbReference type="Proteomes" id="UP001331761">
    <property type="component" value="Unassembled WGS sequence"/>
</dbReference>
<dbReference type="AlphaFoldDB" id="A0AAN8F9W0"/>
<protein>
    <submittedName>
        <fullName evidence="1">Uncharacterized protein</fullName>
    </submittedName>
</protein>
<evidence type="ECO:0000313" key="1">
    <source>
        <dbReference type="EMBL" id="KAK5975711.1"/>
    </source>
</evidence>
<feature type="non-terminal residue" evidence="1">
    <location>
        <position position="74"/>
    </location>
</feature>
<evidence type="ECO:0000313" key="2">
    <source>
        <dbReference type="Proteomes" id="UP001331761"/>
    </source>
</evidence>
<organism evidence="1 2">
    <name type="scientific">Trichostrongylus colubriformis</name>
    <name type="common">Black scour worm</name>
    <dbReference type="NCBI Taxonomy" id="6319"/>
    <lineage>
        <taxon>Eukaryota</taxon>
        <taxon>Metazoa</taxon>
        <taxon>Ecdysozoa</taxon>
        <taxon>Nematoda</taxon>
        <taxon>Chromadorea</taxon>
        <taxon>Rhabditida</taxon>
        <taxon>Rhabditina</taxon>
        <taxon>Rhabditomorpha</taxon>
        <taxon>Strongyloidea</taxon>
        <taxon>Trichostrongylidae</taxon>
        <taxon>Trichostrongylus</taxon>
    </lineage>
</organism>